<dbReference type="EMBL" id="JAVIIP010000004">
    <property type="protein sequence ID" value="MDX8537912.1"/>
    <property type="molecule type" value="Genomic_DNA"/>
</dbReference>
<accession>A0ABU5AKU2</accession>
<organism evidence="1 2">
    <name type="scientific">Mesorhizobium abyssinicae</name>
    <dbReference type="NCBI Taxonomy" id="1209958"/>
    <lineage>
        <taxon>Bacteria</taxon>
        <taxon>Pseudomonadati</taxon>
        <taxon>Pseudomonadota</taxon>
        <taxon>Alphaproteobacteria</taxon>
        <taxon>Hyphomicrobiales</taxon>
        <taxon>Phyllobacteriaceae</taxon>
        <taxon>Mesorhizobium</taxon>
    </lineage>
</organism>
<comment type="caution">
    <text evidence="1">The sequence shown here is derived from an EMBL/GenBank/DDBJ whole genome shotgun (WGS) entry which is preliminary data.</text>
</comment>
<dbReference type="Proteomes" id="UP001276564">
    <property type="component" value="Unassembled WGS sequence"/>
</dbReference>
<gene>
    <name evidence="1" type="ORF">RFM23_09785</name>
</gene>
<name>A0ABU5AKU2_9HYPH</name>
<evidence type="ECO:0000313" key="2">
    <source>
        <dbReference type="Proteomes" id="UP001276564"/>
    </source>
</evidence>
<dbReference type="RefSeq" id="WP_187331470.1">
    <property type="nucleotide sequence ID" value="NZ_JAVIIP010000004.1"/>
</dbReference>
<reference evidence="1 2" key="1">
    <citation type="submission" date="2023-08" db="EMBL/GenBank/DDBJ databases">
        <title>Implementing the SeqCode for naming new Mesorhizobium species isolated from Vachellia karroo root nodules.</title>
        <authorList>
            <person name="Van Lill M."/>
        </authorList>
    </citation>
    <scope>NUCLEOTIDE SEQUENCE [LARGE SCALE GENOMIC DNA]</scope>
    <source>
        <strain evidence="1 2">VK4B</strain>
    </source>
</reference>
<protein>
    <submittedName>
        <fullName evidence="1">Uncharacterized protein</fullName>
    </submittedName>
</protein>
<evidence type="ECO:0000313" key="1">
    <source>
        <dbReference type="EMBL" id="MDX8537912.1"/>
    </source>
</evidence>
<proteinExistence type="predicted"/>
<keyword evidence="2" id="KW-1185">Reference proteome</keyword>
<sequence>MNTKSAAAVLSALLYAQGLLGFAGLATVLLRDRAQAEVVAIASDAPSGPSAIVLR</sequence>